<dbReference type="GO" id="GO:0033969">
    <property type="term" value="F:gamma-glutamyl-gamma-aminobutyrate hydrolase activity"/>
    <property type="evidence" value="ECO:0007669"/>
    <property type="project" value="UniProtKB-EC"/>
</dbReference>
<dbReference type="PANTHER" id="PTHR43235">
    <property type="entry name" value="GLUTAMINE AMIDOTRANSFERASE PB2B2.05-RELATED"/>
    <property type="match status" value="1"/>
</dbReference>
<evidence type="ECO:0000313" key="7">
    <source>
        <dbReference type="Proteomes" id="UP000267342"/>
    </source>
</evidence>
<dbReference type="GO" id="GO:0006598">
    <property type="term" value="P:polyamine catabolic process"/>
    <property type="evidence" value="ECO:0007669"/>
    <property type="project" value="TreeGrafter"/>
</dbReference>
<dbReference type="KEGG" id="zpl:ZBT109_0404"/>
<dbReference type="EC" id="3.5.1.94" evidence="5"/>
<evidence type="ECO:0000256" key="2">
    <source>
        <dbReference type="ARBA" id="ARBA00052718"/>
    </source>
</evidence>
<comment type="function">
    <text evidence="3">Involved in the breakdown of putrescine via hydrolysis of the gamma-glutamyl linkage of gamma-glutamyl-gamma-aminobutyrate.</text>
</comment>
<dbReference type="RefSeq" id="WP_051523673.1">
    <property type="nucleotide sequence ID" value="NZ_AP018933.1"/>
</dbReference>
<dbReference type="InterPro" id="IPR044668">
    <property type="entry name" value="PuuD-like"/>
</dbReference>
<organism evidence="6 7">
    <name type="scientific">Zymobacter palmae</name>
    <dbReference type="NCBI Taxonomy" id="33074"/>
    <lineage>
        <taxon>Bacteria</taxon>
        <taxon>Pseudomonadati</taxon>
        <taxon>Pseudomonadota</taxon>
        <taxon>Gammaproteobacteria</taxon>
        <taxon>Oceanospirillales</taxon>
        <taxon>Halomonadaceae</taxon>
        <taxon>Zymobacter group</taxon>
        <taxon>Zymobacter</taxon>
    </lineage>
</organism>
<sequence>MSISSFSAIPSHDALPCVPRIGVIADQGEHSGVAAQAVMQKYLDAIVLAGGIPFILPHALATHSTLFAAAMRTLDGLFLTGSHSNVEPVHYPTDDQRPETCLDQGRDALAFQLIDHALRTDMPLLGICRGFQELVVRTGGSLYRHVHELDAFHDHREDERLPLEGQYAPVHDVELTSQGLLAQLLPDTPVIHVNSLHGQGARTLGEDVTVEAIADDGLVEAISVPRHRFILGVQWHPEWQSRAIPASRLLFDAFLHHACDYNAER</sequence>
<dbReference type="InterPro" id="IPR029062">
    <property type="entry name" value="Class_I_gatase-like"/>
</dbReference>
<dbReference type="GO" id="GO:0005829">
    <property type="term" value="C:cytosol"/>
    <property type="evidence" value="ECO:0007669"/>
    <property type="project" value="TreeGrafter"/>
</dbReference>
<evidence type="ECO:0000256" key="1">
    <source>
        <dbReference type="ARBA" id="ARBA00011083"/>
    </source>
</evidence>
<name>A0A348HC41_9GAMM</name>
<dbReference type="Proteomes" id="UP000267342">
    <property type="component" value="Chromosome"/>
</dbReference>
<dbReference type="PROSITE" id="PS51273">
    <property type="entry name" value="GATASE_TYPE_1"/>
    <property type="match status" value="1"/>
</dbReference>
<dbReference type="Pfam" id="PF07722">
    <property type="entry name" value="Peptidase_C26"/>
    <property type="match status" value="1"/>
</dbReference>
<dbReference type="PANTHER" id="PTHR43235:SF1">
    <property type="entry name" value="GLUTAMINE AMIDOTRANSFERASE PB2B2.05-RELATED"/>
    <property type="match status" value="1"/>
</dbReference>
<gene>
    <name evidence="6" type="ORF">ZBT109_0404</name>
</gene>
<keyword evidence="6" id="KW-0808">Transferase</keyword>
<reference evidence="6 7" key="1">
    <citation type="submission" date="2018-09" db="EMBL/GenBank/DDBJ databases">
        <title>Zymobacter palmae IAM14233 (=T109) whole genome analysis.</title>
        <authorList>
            <person name="Yanase H."/>
        </authorList>
    </citation>
    <scope>NUCLEOTIDE SEQUENCE [LARGE SCALE GENOMIC DNA]</scope>
    <source>
        <strain evidence="6 7">IAM14233</strain>
    </source>
</reference>
<dbReference type="FunFam" id="3.40.50.880:FF:000030">
    <property type="entry name" value="Gamma-glutamyl-gamma-aminobutyrate hydrolase PuuD"/>
    <property type="match status" value="1"/>
</dbReference>
<dbReference type="SUPFAM" id="SSF52317">
    <property type="entry name" value="Class I glutamine amidotransferase-like"/>
    <property type="match status" value="1"/>
</dbReference>
<evidence type="ECO:0000256" key="4">
    <source>
        <dbReference type="ARBA" id="ARBA00060634"/>
    </source>
</evidence>
<comment type="similarity">
    <text evidence="1">Belongs to the peptidase C26 family.</text>
</comment>
<dbReference type="STRING" id="1123510.GCA_000620025_00610"/>
<protein>
    <recommendedName>
        <fullName evidence="5">gamma-glutamyl-gamma-aminobutyrate hydrolase</fullName>
        <ecNumber evidence="5">3.5.1.94</ecNumber>
    </recommendedName>
</protein>
<dbReference type="InterPro" id="IPR011697">
    <property type="entry name" value="Peptidase_C26"/>
</dbReference>
<comment type="pathway">
    <text evidence="4">Amine and polyamine degradation; putrescine degradation; 4-aminobutanoate from putrescine: step 4/4.</text>
</comment>
<dbReference type="GO" id="GO:0016740">
    <property type="term" value="F:transferase activity"/>
    <property type="evidence" value="ECO:0007669"/>
    <property type="project" value="UniProtKB-KW"/>
</dbReference>
<dbReference type="CDD" id="cd01745">
    <property type="entry name" value="GATase1_2"/>
    <property type="match status" value="1"/>
</dbReference>
<keyword evidence="7" id="KW-1185">Reference proteome</keyword>
<dbReference type="AlphaFoldDB" id="A0A348HC41"/>
<evidence type="ECO:0000256" key="5">
    <source>
        <dbReference type="ARBA" id="ARBA00066788"/>
    </source>
</evidence>
<comment type="catalytic activity">
    <reaction evidence="2">
        <text>4-(gamma-L-glutamylamino)butanoate + H2O = 4-aminobutanoate + L-glutamate</text>
        <dbReference type="Rhea" id="RHEA:19737"/>
        <dbReference type="ChEBI" id="CHEBI:15377"/>
        <dbReference type="ChEBI" id="CHEBI:29985"/>
        <dbReference type="ChEBI" id="CHEBI:58800"/>
        <dbReference type="ChEBI" id="CHEBI:59888"/>
        <dbReference type="EC" id="3.5.1.94"/>
    </reaction>
</comment>
<dbReference type="Gene3D" id="3.40.50.880">
    <property type="match status" value="1"/>
</dbReference>
<proteinExistence type="inferred from homology"/>
<dbReference type="OrthoDB" id="9813383at2"/>
<evidence type="ECO:0000313" key="6">
    <source>
        <dbReference type="EMBL" id="BBG29193.1"/>
    </source>
</evidence>
<keyword evidence="6" id="KW-0315">Glutamine amidotransferase</keyword>
<accession>A0A348HC41</accession>
<dbReference type="EMBL" id="AP018933">
    <property type="protein sequence ID" value="BBG29193.1"/>
    <property type="molecule type" value="Genomic_DNA"/>
</dbReference>
<evidence type="ECO:0000256" key="3">
    <source>
        <dbReference type="ARBA" id="ARBA00055068"/>
    </source>
</evidence>